<dbReference type="SUPFAM" id="SSF51735">
    <property type="entry name" value="NAD(P)-binding Rossmann-fold domains"/>
    <property type="match status" value="1"/>
</dbReference>
<organism evidence="1 2">
    <name type="scientific">Amborella trichopoda</name>
    <dbReference type="NCBI Taxonomy" id="13333"/>
    <lineage>
        <taxon>Eukaryota</taxon>
        <taxon>Viridiplantae</taxon>
        <taxon>Streptophyta</taxon>
        <taxon>Embryophyta</taxon>
        <taxon>Tracheophyta</taxon>
        <taxon>Spermatophyta</taxon>
        <taxon>Magnoliopsida</taxon>
        <taxon>Amborellales</taxon>
        <taxon>Amborellaceae</taxon>
        <taxon>Amborella</taxon>
    </lineage>
</organism>
<dbReference type="OMA" id="CARIPLC"/>
<dbReference type="InterPro" id="IPR036291">
    <property type="entry name" value="NAD(P)-bd_dom_sf"/>
</dbReference>
<reference evidence="2" key="1">
    <citation type="journal article" date="2013" name="Science">
        <title>The Amborella genome and the evolution of flowering plants.</title>
        <authorList>
            <consortium name="Amborella Genome Project"/>
        </authorList>
    </citation>
    <scope>NUCLEOTIDE SEQUENCE [LARGE SCALE GENOMIC DNA]</scope>
</reference>
<protein>
    <recommendedName>
        <fullName evidence="3">Alcohol dehydrogenase-like C-terminal domain-containing protein</fullName>
    </recommendedName>
</protein>
<gene>
    <name evidence="1" type="ORF">AMTR_s00066p00137030</name>
</gene>
<dbReference type="HOGENOM" id="CLU_026673_25_1_1"/>
<evidence type="ECO:0000313" key="2">
    <source>
        <dbReference type="Proteomes" id="UP000017836"/>
    </source>
</evidence>
<dbReference type="AlphaFoldDB" id="U5DI20"/>
<sequence>MLDAVLLNMRDHGRIVVCGMISQYNRDKAEGVHNLFCLVSKRLVRKGFMVLDHWHLYPQFLEFTIKLIKERKIVYVEDIVEGLENPPSALIGLFKGKNVGKQVVPIARE</sequence>
<dbReference type="Gene3D" id="3.40.50.720">
    <property type="entry name" value="NAD(P)-binding Rossmann-like Domain"/>
    <property type="match status" value="1"/>
</dbReference>
<dbReference type="Gene3D" id="3.90.180.10">
    <property type="entry name" value="Medium-chain alcohol dehydrogenases, catalytic domain"/>
    <property type="match status" value="1"/>
</dbReference>
<dbReference type="GO" id="GO:0016628">
    <property type="term" value="F:oxidoreductase activity, acting on the CH-CH group of donors, NAD or NADP as acceptor"/>
    <property type="evidence" value="ECO:0007669"/>
    <property type="project" value="InterPro"/>
</dbReference>
<accession>U5DI20</accession>
<evidence type="ECO:0008006" key="3">
    <source>
        <dbReference type="Google" id="ProtNLM"/>
    </source>
</evidence>
<dbReference type="Proteomes" id="UP000017836">
    <property type="component" value="Unassembled WGS sequence"/>
</dbReference>
<dbReference type="PANTHER" id="PTHR43205">
    <property type="entry name" value="PROSTAGLANDIN REDUCTASE"/>
    <property type="match status" value="1"/>
</dbReference>
<keyword evidence="2" id="KW-1185">Reference proteome</keyword>
<dbReference type="Gramene" id="ERN20218">
    <property type="protein sequence ID" value="ERN20218"/>
    <property type="gene ID" value="AMTR_s00066p00137030"/>
</dbReference>
<proteinExistence type="predicted"/>
<evidence type="ECO:0000313" key="1">
    <source>
        <dbReference type="EMBL" id="ERN20218.1"/>
    </source>
</evidence>
<dbReference type="InterPro" id="IPR045010">
    <property type="entry name" value="MDR_fam"/>
</dbReference>
<dbReference type="eggNOG" id="KOG1196">
    <property type="taxonomic scope" value="Eukaryota"/>
</dbReference>
<dbReference type="PANTHER" id="PTHR43205:SF7">
    <property type="entry name" value="PROSTAGLANDIN REDUCTASE 1"/>
    <property type="match status" value="1"/>
</dbReference>
<dbReference type="EMBL" id="KI392060">
    <property type="protein sequence ID" value="ERN20218.1"/>
    <property type="molecule type" value="Genomic_DNA"/>
</dbReference>
<name>U5DI20_AMBTC</name>